<evidence type="ECO:0000313" key="2">
    <source>
        <dbReference type="EMBL" id="UVF22512.1"/>
    </source>
</evidence>
<dbReference type="InterPro" id="IPR003115">
    <property type="entry name" value="ParB_N"/>
</dbReference>
<dbReference type="Proteomes" id="UP001017257">
    <property type="component" value="Plasmid pR24_1"/>
</dbReference>
<dbReference type="SUPFAM" id="SSF110849">
    <property type="entry name" value="ParB/Sulfiredoxin"/>
    <property type="match status" value="1"/>
</dbReference>
<name>A0ABY5S271_9HYPH</name>
<dbReference type="SMART" id="SM00470">
    <property type="entry name" value="ParB"/>
    <property type="match status" value="1"/>
</dbReference>
<geneLocation type="plasmid" evidence="2 3">
    <name>pR24_1</name>
</geneLocation>
<dbReference type="Gene3D" id="3.90.1530.30">
    <property type="match status" value="1"/>
</dbReference>
<dbReference type="InterPro" id="IPR036086">
    <property type="entry name" value="ParB/Sulfiredoxin_sf"/>
</dbReference>
<evidence type="ECO:0000313" key="3">
    <source>
        <dbReference type="Proteomes" id="UP001017257"/>
    </source>
</evidence>
<accession>A0ABY5S271</accession>
<keyword evidence="3" id="KW-1185">Reference proteome</keyword>
<dbReference type="RefSeq" id="WP_173948912.1">
    <property type="nucleotide sequence ID" value="NZ_CP102846.1"/>
</dbReference>
<organism evidence="2 3">
    <name type="scientific">Microvirga terrae</name>
    <dbReference type="NCBI Taxonomy" id="2740529"/>
    <lineage>
        <taxon>Bacteria</taxon>
        <taxon>Pseudomonadati</taxon>
        <taxon>Pseudomonadota</taxon>
        <taxon>Alphaproteobacteria</taxon>
        <taxon>Hyphomicrobiales</taxon>
        <taxon>Methylobacteriaceae</taxon>
        <taxon>Microvirga</taxon>
    </lineage>
</organism>
<gene>
    <name evidence="2" type="ORF">HPT29_025525</name>
</gene>
<dbReference type="EMBL" id="CP102846">
    <property type="protein sequence ID" value="UVF22512.1"/>
    <property type="molecule type" value="Genomic_DNA"/>
</dbReference>
<evidence type="ECO:0000259" key="1">
    <source>
        <dbReference type="SMART" id="SM00470"/>
    </source>
</evidence>
<protein>
    <submittedName>
        <fullName evidence="2">ParB N-terminal domain-containing protein</fullName>
    </submittedName>
</protein>
<feature type="domain" description="ParB-like N-terminal" evidence="1">
    <location>
        <begin position="5"/>
        <end position="79"/>
    </location>
</feature>
<sequence length="81" mass="9111">MMKRQTIAIADFYVPVRRQTLESHKVAALAESIIRKGRQAPVLVRPDGKPFVLVEGLHRLEACKALGEAPIAAYFVQVRQR</sequence>
<dbReference type="Pfam" id="PF02195">
    <property type="entry name" value="ParB_N"/>
    <property type="match status" value="1"/>
</dbReference>
<reference evidence="2" key="1">
    <citation type="submission" date="2022-08" db="EMBL/GenBank/DDBJ databases">
        <title>Microvirga terrae sp. nov., isolated from soil.</title>
        <authorList>
            <person name="Kim K.H."/>
            <person name="Seo Y.L."/>
            <person name="Kim J.M."/>
            <person name="Lee J.K."/>
            <person name="Han D.M."/>
            <person name="Jeon C.O."/>
        </authorList>
    </citation>
    <scope>NUCLEOTIDE SEQUENCE</scope>
    <source>
        <strain evidence="2">R24</strain>
        <plasmid evidence="2">pR24_1</plasmid>
    </source>
</reference>
<proteinExistence type="predicted"/>
<keyword evidence="2" id="KW-0614">Plasmid</keyword>